<evidence type="ECO:0000259" key="2">
    <source>
        <dbReference type="Pfam" id="PF18588"/>
    </source>
</evidence>
<protein>
    <recommendedName>
        <fullName evidence="2">Polysaccharide biosynthesis enzyme WcbI domain-containing protein</fullName>
    </recommendedName>
</protein>
<feature type="compositionally biased region" description="Basic residues" evidence="1">
    <location>
        <begin position="343"/>
        <end position="359"/>
    </location>
</feature>
<dbReference type="Pfam" id="PF18588">
    <property type="entry name" value="WcbI"/>
    <property type="match status" value="1"/>
</dbReference>
<feature type="compositionally biased region" description="Basic and acidic residues" evidence="1">
    <location>
        <begin position="120"/>
        <end position="135"/>
    </location>
</feature>
<feature type="region of interest" description="Disordered" evidence="1">
    <location>
        <begin position="318"/>
        <end position="365"/>
    </location>
</feature>
<dbReference type="SUPFAM" id="SSF53756">
    <property type="entry name" value="UDP-Glycosyltransferase/glycogen phosphorylase"/>
    <property type="match status" value="1"/>
</dbReference>
<dbReference type="EMBL" id="BSUZ01000001">
    <property type="protein sequence ID" value="GMA87926.1"/>
    <property type="molecule type" value="Genomic_DNA"/>
</dbReference>
<organism evidence="3 4">
    <name type="scientific">Angustibacter aerolatus</name>
    <dbReference type="NCBI Taxonomy" id="1162965"/>
    <lineage>
        <taxon>Bacteria</taxon>
        <taxon>Bacillati</taxon>
        <taxon>Actinomycetota</taxon>
        <taxon>Actinomycetes</taxon>
        <taxon>Kineosporiales</taxon>
        <taxon>Kineosporiaceae</taxon>
    </lineage>
</organism>
<reference evidence="4" key="1">
    <citation type="journal article" date="2019" name="Int. J. Syst. Evol. Microbiol.">
        <title>The Global Catalogue of Microorganisms (GCM) 10K type strain sequencing project: providing services to taxonomists for standard genome sequencing and annotation.</title>
        <authorList>
            <consortium name="The Broad Institute Genomics Platform"/>
            <consortium name="The Broad Institute Genome Sequencing Center for Infectious Disease"/>
            <person name="Wu L."/>
            <person name="Ma J."/>
        </authorList>
    </citation>
    <scope>NUCLEOTIDE SEQUENCE [LARGE SCALE GENOMIC DNA]</scope>
    <source>
        <strain evidence="4">NBRC 108730</strain>
    </source>
</reference>
<gene>
    <name evidence="3" type="ORF">GCM10025868_31760</name>
</gene>
<sequence>MVSDLLTTAGAEAAHTINHPGNQVLIGLARRVQAALGWAPDATDPGRTLLDSVHAPLDPLVVAAHGLDVAPRPDWVVGGRAVPDADVVEAPALVRRAPARGARGAAAARTAAAACSAGGPREHAPPRRRAPEHGVTRCGQAHADADLAAGAASGRTRVERAVDLPDLAWLPDLLQHEAAGHHVHAHVTDRLLGTDPHRAREVLQALAARVPLSVTLHDLPQPADGRWFDARRALAAAAVAGCRRVVVSSEHERRLLAACLPPGTDLSHVHVVPLPLDAHPAGPGRPPHHPVVGALGFVYPGKGHDDVLEALRGVEGAEPAGARPGRCRARRPARRPAPAGRGAGHRAHRHRLRAGRRACRSGCAR</sequence>
<evidence type="ECO:0000313" key="3">
    <source>
        <dbReference type="EMBL" id="GMA87926.1"/>
    </source>
</evidence>
<comment type="caution">
    <text evidence="3">The sequence shown here is derived from an EMBL/GenBank/DDBJ whole genome shotgun (WGS) entry which is preliminary data.</text>
</comment>
<feature type="compositionally biased region" description="Basic residues" evidence="1">
    <location>
        <begin position="325"/>
        <end position="334"/>
    </location>
</feature>
<dbReference type="Proteomes" id="UP001157017">
    <property type="component" value="Unassembled WGS sequence"/>
</dbReference>
<name>A0ABQ6JI56_9ACTN</name>
<evidence type="ECO:0000256" key="1">
    <source>
        <dbReference type="SAM" id="MobiDB-lite"/>
    </source>
</evidence>
<dbReference type="InterPro" id="IPR041307">
    <property type="entry name" value="WcbI"/>
</dbReference>
<accession>A0ABQ6JI56</accession>
<feature type="domain" description="Polysaccharide biosynthesis enzyme WcbI" evidence="2">
    <location>
        <begin position="2"/>
        <end position="40"/>
    </location>
</feature>
<proteinExistence type="predicted"/>
<evidence type="ECO:0000313" key="4">
    <source>
        <dbReference type="Proteomes" id="UP001157017"/>
    </source>
</evidence>
<feature type="region of interest" description="Disordered" evidence="1">
    <location>
        <begin position="113"/>
        <end position="138"/>
    </location>
</feature>
<keyword evidence="4" id="KW-1185">Reference proteome</keyword>